<accession>A0AAD7TAE6</accession>
<dbReference type="AlphaFoldDB" id="A0AAD7TAE6"/>
<gene>
    <name evidence="2" type="ORF">AAFF_G00285320</name>
</gene>
<evidence type="ECO:0000313" key="2">
    <source>
        <dbReference type="EMBL" id="KAJ8417305.1"/>
    </source>
</evidence>
<keyword evidence="3" id="KW-1185">Reference proteome</keyword>
<reference evidence="2" key="1">
    <citation type="journal article" date="2023" name="Science">
        <title>Genome structures resolve the early diversification of teleost fishes.</title>
        <authorList>
            <person name="Parey E."/>
            <person name="Louis A."/>
            <person name="Montfort J."/>
            <person name="Bouchez O."/>
            <person name="Roques C."/>
            <person name="Iampietro C."/>
            <person name="Lluch J."/>
            <person name="Castinel A."/>
            <person name="Donnadieu C."/>
            <person name="Desvignes T."/>
            <person name="Floi Bucao C."/>
            <person name="Jouanno E."/>
            <person name="Wen M."/>
            <person name="Mejri S."/>
            <person name="Dirks R."/>
            <person name="Jansen H."/>
            <person name="Henkel C."/>
            <person name="Chen W.J."/>
            <person name="Zahm M."/>
            <person name="Cabau C."/>
            <person name="Klopp C."/>
            <person name="Thompson A.W."/>
            <person name="Robinson-Rechavi M."/>
            <person name="Braasch I."/>
            <person name="Lecointre G."/>
            <person name="Bobe J."/>
            <person name="Postlethwait J.H."/>
            <person name="Berthelot C."/>
            <person name="Roest Crollius H."/>
            <person name="Guiguen Y."/>
        </authorList>
    </citation>
    <scope>NUCLEOTIDE SEQUENCE</scope>
    <source>
        <strain evidence="2">NC1722</strain>
    </source>
</reference>
<evidence type="ECO:0000256" key="1">
    <source>
        <dbReference type="SAM" id="MobiDB-lite"/>
    </source>
</evidence>
<evidence type="ECO:0000313" key="3">
    <source>
        <dbReference type="Proteomes" id="UP001221898"/>
    </source>
</evidence>
<dbReference type="Proteomes" id="UP001221898">
    <property type="component" value="Unassembled WGS sequence"/>
</dbReference>
<name>A0AAD7TAE6_9TELE</name>
<organism evidence="2 3">
    <name type="scientific">Aldrovandia affinis</name>
    <dbReference type="NCBI Taxonomy" id="143900"/>
    <lineage>
        <taxon>Eukaryota</taxon>
        <taxon>Metazoa</taxon>
        <taxon>Chordata</taxon>
        <taxon>Craniata</taxon>
        <taxon>Vertebrata</taxon>
        <taxon>Euteleostomi</taxon>
        <taxon>Actinopterygii</taxon>
        <taxon>Neopterygii</taxon>
        <taxon>Teleostei</taxon>
        <taxon>Notacanthiformes</taxon>
        <taxon>Halosauridae</taxon>
        <taxon>Aldrovandia</taxon>
    </lineage>
</organism>
<comment type="caution">
    <text evidence="2">The sequence shown here is derived from an EMBL/GenBank/DDBJ whole genome shotgun (WGS) entry which is preliminary data.</text>
</comment>
<protein>
    <submittedName>
        <fullName evidence="2">Uncharacterized protein</fullName>
    </submittedName>
</protein>
<feature type="region of interest" description="Disordered" evidence="1">
    <location>
        <begin position="1"/>
        <end position="49"/>
    </location>
</feature>
<feature type="compositionally biased region" description="Basic and acidic residues" evidence="1">
    <location>
        <begin position="1"/>
        <end position="11"/>
    </location>
</feature>
<sequence length="111" mass="11488">MRALEERESERAGATQARGPASAPSPPAGFLRSALTGKASSASPLPREHASISRCSHVLSVTARADKVSKPRRIGAVTSLCHRGVETFLSATVCDDVVSAPKCAGSIFPST</sequence>
<proteinExistence type="predicted"/>
<dbReference type="EMBL" id="JAINUG010000004">
    <property type="protein sequence ID" value="KAJ8417305.1"/>
    <property type="molecule type" value="Genomic_DNA"/>
</dbReference>